<accession>A0A835XF88</accession>
<gene>
    <name evidence="3" type="ORF">HYH03_018466</name>
</gene>
<dbReference type="OrthoDB" id="528174at2759"/>
<feature type="region of interest" description="Disordered" evidence="1">
    <location>
        <begin position="2111"/>
        <end position="2132"/>
    </location>
</feature>
<proteinExistence type="predicted"/>
<reference evidence="3" key="1">
    <citation type="journal article" date="2020" name="bioRxiv">
        <title>Comparative genomics of Chlamydomonas.</title>
        <authorList>
            <person name="Craig R.J."/>
            <person name="Hasan A.R."/>
            <person name="Ness R.W."/>
            <person name="Keightley P.D."/>
        </authorList>
    </citation>
    <scope>NUCLEOTIDE SEQUENCE</scope>
    <source>
        <strain evidence="3">CCAP 11/70</strain>
    </source>
</reference>
<dbReference type="GO" id="GO:0008061">
    <property type="term" value="F:chitin binding"/>
    <property type="evidence" value="ECO:0007669"/>
    <property type="project" value="InterPro"/>
</dbReference>
<comment type="caution">
    <text evidence="3">The sequence shown here is derived from an EMBL/GenBank/DDBJ whole genome shotgun (WGS) entry which is preliminary data.</text>
</comment>
<dbReference type="PANTHER" id="PTHR34859">
    <property type="entry name" value="UNNAMED PRODUCT"/>
    <property type="match status" value="1"/>
</dbReference>
<keyword evidence="4" id="KW-1185">Reference proteome</keyword>
<feature type="domain" description="Chitin-binding type-2" evidence="2">
    <location>
        <begin position="1861"/>
        <end position="1916"/>
    </location>
</feature>
<dbReference type="Pfam" id="PF01607">
    <property type="entry name" value="CBM_14"/>
    <property type="match status" value="2"/>
</dbReference>
<dbReference type="PANTHER" id="PTHR34859:SF2">
    <property type="entry name" value="LYSM DOMAIN-CONTAINING PROTEIN"/>
    <property type="match status" value="1"/>
</dbReference>
<evidence type="ECO:0000313" key="3">
    <source>
        <dbReference type="EMBL" id="KAG2482626.1"/>
    </source>
</evidence>
<name>A0A835XF88_9CHLO</name>
<dbReference type="InterPro" id="IPR036508">
    <property type="entry name" value="Chitin-bd_dom_sf"/>
</dbReference>
<dbReference type="Gene3D" id="3.20.20.80">
    <property type="entry name" value="Glycosidases"/>
    <property type="match status" value="1"/>
</dbReference>
<dbReference type="EMBL" id="JAEHOE010000211">
    <property type="protein sequence ID" value="KAG2482626.1"/>
    <property type="molecule type" value="Genomic_DNA"/>
</dbReference>
<evidence type="ECO:0000256" key="1">
    <source>
        <dbReference type="SAM" id="MobiDB-lite"/>
    </source>
</evidence>
<sequence>MPSQPPPVPNYGSTALPAAPQPPATPLRAQQRQASPEEVVLALFRSIVSVLAAASNAAQGVPSIVNFGYDGASRWYLYGTPATTGSWHSDTLAAVLSDVALQQPLDSNPSDAASWLVRATVSASADAFDLDVQTTDVQQLLNALTGGFSLAPLGGVLPQGGAELRLSADRATGALTQLDLVVAVPLFGGDCTATELAVSLNSSSAEHIKDFVASLHVSCDVAAMSDATVSVSTVGGVVEARVSSTLSFLGGLIAITDLSLSTDAHATYLAGTGSGSVAGHPCSVSLNTSTTSSGGAKGSRKTALSLALPAVNLGQLVSGVASKLSGSDTSLPDFFPSSFTFPSIQLSTPDLSAGVFALTTLADGDSPSSGSGLFADIVFDRSGLLTADVGLPDDLDIGTLLGKLGLALPFDTSSLLSIKAPSFSTTSPRAQAAVVEGVRAAVGSSTAFTTGTSFSFGIDLPNLSLPTLPCVMKVKDAVGSVLSNLNFEIDQDVPLVPGYLTLSGVQLHAISGVGLQALCAGDLLGLGLDANITIPTAPGAKPSVHLHATGVNLASLVTKVWSSAPDVVVSTLQGITFPAFMLDEDAGVFFAQAGPVEGITVALAIDHSGLRYIRLNTGSACLGIGEVISGLGLGGSVEVPDVFTICHPFLEVVPSVKNQTSFTLPNGTTLEPSESAGFALSIPDIGIDSIDAELDVHDGAATIHVAGSFPVLNGWATFTDLLISNTSKTHFYAAVTFSVPDLNLDQATCSVEYDAEGRTFTFTVEGHASFIFNAIAMDALSISLSMADGTRLHGSATGALAGYSGTLGFSFSLPSKSSGVPAVSLPPQFSLTIPEVDVAKALRAVGPSAADLLPSFLLDLTLPSFTMASYSVQAANNTPAVGVYSVSVGPTASGIGADLVFDRSGVLVANASMDGSLDLGSALQKILPGAALPFDISGLVIISDPVVSVVSPRAASLNVPTSAPAGTYLGFGLQIPPLLGDNTVLASMLVADGNGTKVVTIKLAWTGSFTPVPHVELNGASVIFQTGTGLVVKANGNILNTPVSASLVVADKASKDQGAPALNFTGTATDVSASNILGTLFPETPRLILTILNPIRFAEIDFTYDGSNFGVSASPDLSGVPGLGQILSYLGFKQNDIKIRPSLADGGSIEIAITKTWPLDLGSPFVGTSYISFGVSVAEEGADTQISCAASFQATMALPFLDPPNVAFNLGAAVSYDSTAPPPSISFILSASATATSTPFHIKGFPWIGIGFIGGSVGLQPIPELPFVNIRNIDFAAKGVILDVDVQVAVLYDQPHALFAIQFGLQHLDLQKMLNKLSVDVDLGPFNVIVDSAFFSFADQPAKFGPISIPAGLQLAANMTFLSIPFGFNAQVGTSGFALAASARDVTDAPIMQEVFREVQSVIDDLKLGFKIADEIQLHYVSIDLELTASQQSFAFDFSATLFGVDLSVNGLKLDPKSVPWSQIVDTLKDTILKPLTAACTKDSYARSSQPVSTCPSGYEQQGAICYPSCPSDWQYGSHGVLNTCYQNCPPGYHDDGVGGTGLTCSYVGCDPNTQVQDEIGGLCYDKCAAGYTYYGSRCYQICAAGYSDSSVFTSCSTWSCNPGDDDNGAGTCYPRCRDGYHSNGLTMCIQDSCPGGYRNDPLSCFRDADTKGKGCCCVNFRFWDNGCCGNCDSGYTDTGCTCYRGPDTIWKSTYDRGTGYPKGRTYVKSSYPAAHPVSSIHSFAKKTSTRGSLSLGCPANTDSDGALLCYDKCRAGYTGKSFLCWQDSCPPGLIDCGTYCAPAAAGSCANFVGAAWQNCQAVYPSSGRRAALASAASEAAVIEVEKLQQEAEAVAATFKALHTRRPAECDEASGAAETKPECFCVGRAVGTYANPFDAAQTSFVLCNGDGAAHVHECAAGLVFDPAVGLCDLAPEAKVPPQQPRVPDCLSKPDGSYVLRAGDRASVYKCVAGSVVTQPPCSEGQVWNGALGRCVDGPSSAETTTQQQPAPCTSADCFCADKPDGKYADVLGGDMAKYIRCLGGKGRVAACPPYTMWHHAEATCADAPRNGTVLAAACKDVECFCIGRPDGAYADPWGPSDGASSGIICAQQYATPLTCDVDFVFDAAASPPCQPKDGTRAPRRVGGKAGRA</sequence>
<feature type="compositionally biased region" description="Basic residues" evidence="1">
    <location>
        <begin position="2121"/>
        <end position="2132"/>
    </location>
</feature>
<dbReference type="SUPFAM" id="SSF57625">
    <property type="entry name" value="Invertebrate chitin-binding proteins"/>
    <property type="match status" value="2"/>
</dbReference>
<feature type="domain" description="Chitin-binding type-2" evidence="2">
    <location>
        <begin position="1927"/>
        <end position="1994"/>
    </location>
</feature>
<feature type="region of interest" description="Disordered" evidence="1">
    <location>
        <begin position="1"/>
        <end position="32"/>
    </location>
</feature>
<evidence type="ECO:0000313" key="4">
    <source>
        <dbReference type="Proteomes" id="UP000612055"/>
    </source>
</evidence>
<evidence type="ECO:0000259" key="2">
    <source>
        <dbReference type="SMART" id="SM00494"/>
    </source>
</evidence>
<organism evidence="3 4">
    <name type="scientific">Edaphochlamys debaryana</name>
    <dbReference type="NCBI Taxonomy" id="47281"/>
    <lineage>
        <taxon>Eukaryota</taxon>
        <taxon>Viridiplantae</taxon>
        <taxon>Chlorophyta</taxon>
        <taxon>core chlorophytes</taxon>
        <taxon>Chlorophyceae</taxon>
        <taxon>CS clade</taxon>
        <taxon>Chlamydomonadales</taxon>
        <taxon>Chlamydomonadales incertae sedis</taxon>
        <taxon>Edaphochlamys</taxon>
    </lineage>
</organism>
<protein>
    <recommendedName>
        <fullName evidence="2">Chitin-binding type-2 domain-containing protein</fullName>
    </recommendedName>
</protein>
<dbReference type="SMART" id="SM00494">
    <property type="entry name" value="ChtBD2"/>
    <property type="match status" value="3"/>
</dbReference>
<feature type="domain" description="Chitin-binding type-2" evidence="2">
    <location>
        <begin position="1995"/>
        <end position="2049"/>
    </location>
</feature>
<dbReference type="GO" id="GO:0005576">
    <property type="term" value="C:extracellular region"/>
    <property type="evidence" value="ECO:0007669"/>
    <property type="project" value="InterPro"/>
</dbReference>
<dbReference type="InterPro" id="IPR002557">
    <property type="entry name" value="Chitin-bd_dom"/>
</dbReference>
<dbReference type="Proteomes" id="UP000612055">
    <property type="component" value="Unassembled WGS sequence"/>
</dbReference>